<feature type="domain" description="MOSC" evidence="1">
    <location>
        <begin position="11"/>
        <end position="152"/>
    </location>
</feature>
<dbReference type="PANTHER" id="PTHR36930">
    <property type="entry name" value="METAL-SULFUR CLUSTER BIOSYNTHESIS PROTEINS YUAD-RELATED"/>
    <property type="match status" value="1"/>
</dbReference>
<reference evidence="2" key="1">
    <citation type="journal article" date="2014" name="Int. J. Syst. Evol. Microbiol.">
        <title>Complete genome sequence of Corynebacterium casei LMG S-19264T (=DSM 44701T), isolated from a smear-ripened cheese.</title>
        <authorList>
            <consortium name="US DOE Joint Genome Institute (JGI-PGF)"/>
            <person name="Walter F."/>
            <person name="Albersmeier A."/>
            <person name="Kalinowski J."/>
            <person name="Ruckert C."/>
        </authorList>
    </citation>
    <scope>NUCLEOTIDE SEQUENCE</scope>
    <source>
        <strain evidence="2">JCM 14359</strain>
    </source>
</reference>
<dbReference type="Proteomes" id="UP000653099">
    <property type="component" value="Unassembled WGS sequence"/>
</dbReference>
<evidence type="ECO:0000313" key="2">
    <source>
        <dbReference type="EMBL" id="GGJ03501.1"/>
    </source>
</evidence>
<dbReference type="GO" id="GO:0003824">
    <property type="term" value="F:catalytic activity"/>
    <property type="evidence" value="ECO:0007669"/>
    <property type="project" value="InterPro"/>
</dbReference>
<dbReference type="Gene3D" id="2.40.33.20">
    <property type="entry name" value="PK beta-barrel domain-like"/>
    <property type="match status" value="1"/>
</dbReference>
<keyword evidence="3" id="KW-1185">Reference proteome</keyword>
<dbReference type="InterPro" id="IPR005302">
    <property type="entry name" value="MoCF_Sase_C"/>
</dbReference>
<dbReference type="AlphaFoldDB" id="A0A830E9Q7"/>
<dbReference type="OrthoDB" id="68158at2157"/>
<organism evidence="2 3">
    <name type="scientific">Halobellus salinus</name>
    <dbReference type="NCBI Taxonomy" id="931585"/>
    <lineage>
        <taxon>Archaea</taxon>
        <taxon>Methanobacteriati</taxon>
        <taxon>Methanobacteriota</taxon>
        <taxon>Stenosarchaea group</taxon>
        <taxon>Halobacteria</taxon>
        <taxon>Halobacteriales</taxon>
        <taxon>Haloferacaceae</taxon>
        <taxon>Halobellus</taxon>
    </lineage>
</organism>
<evidence type="ECO:0000259" key="1">
    <source>
        <dbReference type="PROSITE" id="PS51340"/>
    </source>
</evidence>
<proteinExistence type="predicted"/>
<dbReference type="PANTHER" id="PTHR36930:SF1">
    <property type="entry name" value="MOSC DOMAIN-CONTAINING PROTEIN"/>
    <property type="match status" value="1"/>
</dbReference>
<evidence type="ECO:0000313" key="3">
    <source>
        <dbReference type="Proteomes" id="UP000653099"/>
    </source>
</evidence>
<dbReference type="SUPFAM" id="SSF50800">
    <property type="entry name" value="PK beta-barrel domain-like"/>
    <property type="match status" value="1"/>
</dbReference>
<dbReference type="GO" id="GO:0030151">
    <property type="term" value="F:molybdenum ion binding"/>
    <property type="evidence" value="ECO:0007669"/>
    <property type="project" value="InterPro"/>
</dbReference>
<dbReference type="EMBL" id="BMOC01000005">
    <property type="protein sequence ID" value="GGJ03501.1"/>
    <property type="molecule type" value="Genomic_DNA"/>
</dbReference>
<gene>
    <name evidence="2" type="ORF">GCM10008995_11600</name>
</gene>
<dbReference type="GO" id="GO:0030170">
    <property type="term" value="F:pyridoxal phosphate binding"/>
    <property type="evidence" value="ECO:0007669"/>
    <property type="project" value="InterPro"/>
</dbReference>
<name>A0A830E9Q7_9EURY</name>
<dbReference type="PROSITE" id="PS51340">
    <property type="entry name" value="MOSC"/>
    <property type="match status" value="1"/>
</dbReference>
<sequence length="161" mass="17433">MNGAVRYIHCAPERGAEPESVQAVQAVAGAGLRGDRYFEQAGTFADREGNELTLIETEALAAVERDYGIDLDPGMHRRNITTEAVSLNHLVDTEFRIGEAVCTGTELCEPCSYLERHLESNGVRDALVHRGGLRCRILDGGRIRVGDGIETIEPAVGSSKP</sequence>
<reference evidence="2" key="2">
    <citation type="submission" date="2020-09" db="EMBL/GenBank/DDBJ databases">
        <authorList>
            <person name="Sun Q."/>
            <person name="Ohkuma M."/>
        </authorList>
    </citation>
    <scope>NUCLEOTIDE SEQUENCE</scope>
    <source>
        <strain evidence="2">JCM 14359</strain>
    </source>
</reference>
<dbReference type="InterPro" id="IPR052716">
    <property type="entry name" value="MOSC_domain"/>
</dbReference>
<comment type="caution">
    <text evidence="2">The sequence shown here is derived from an EMBL/GenBank/DDBJ whole genome shotgun (WGS) entry which is preliminary data.</text>
</comment>
<accession>A0A830E9Q7</accession>
<dbReference type="Pfam" id="PF03473">
    <property type="entry name" value="MOSC"/>
    <property type="match status" value="1"/>
</dbReference>
<protein>
    <submittedName>
        <fullName evidence="2">Molybdenum cofactor biosysynthesis protein</fullName>
    </submittedName>
</protein>
<dbReference type="InterPro" id="IPR011037">
    <property type="entry name" value="Pyrv_Knase-like_insert_dom_sf"/>
</dbReference>
<dbReference type="RefSeq" id="WP_188786449.1">
    <property type="nucleotide sequence ID" value="NZ_BMOC01000005.1"/>
</dbReference>